<evidence type="ECO:0000259" key="1">
    <source>
        <dbReference type="Pfam" id="PF15919"/>
    </source>
</evidence>
<dbReference type="Proteomes" id="UP000005259">
    <property type="component" value="Chromosome"/>
</dbReference>
<dbReference type="SUPFAM" id="SSF143100">
    <property type="entry name" value="TTHA1013/TTHA0281-like"/>
    <property type="match status" value="1"/>
</dbReference>
<dbReference type="InterPro" id="IPR035069">
    <property type="entry name" value="TTHA1013/TTHA0281-like"/>
</dbReference>
<dbReference type="RefSeq" id="WP_000165327.1">
    <property type="nucleotide sequence ID" value="NC_018500.1"/>
</dbReference>
<dbReference type="Gene3D" id="3.30.160.250">
    <property type="match status" value="1"/>
</dbReference>
<dbReference type="AlphaFoldDB" id="A0A9W3JGF8"/>
<feature type="domain" description="HicB-like antitoxin of toxin-antitoxin system" evidence="1">
    <location>
        <begin position="13"/>
        <end position="125"/>
    </location>
</feature>
<reference evidence="2 3" key="1">
    <citation type="submission" date="2012-08" db="EMBL/GenBank/DDBJ databases">
        <authorList>
            <person name="Doggett N."/>
            <person name="Teshima H."/>
            <person name="Bruce D."/>
            <person name="Detter J.C."/>
            <person name="Johnson S.L."/>
            <person name="Han C."/>
        </authorList>
    </citation>
    <scope>NUCLEOTIDE SEQUENCE [LARGE SCALE GENOMIC DNA]</scope>
    <source>
        <strain evidence="2 3">HD-771</strain>
    </source>
</reference>
<dbReference type="KEGG" id="bti:BTG_22835"/>
<evidence type="ECO:0000313" key="2">
    <source>
        <dbReference type="EMBL" id="AFQ17979.1"/>
    </source>
</evidence>
<protein>
    <recommendedName>
        <fullName evidence="1">HicB-like antitoxin of toxin-antitoxin system domain-containing protein</fullName>
    </recommendedName>
</protein>
<dbReference type="EMBL" id="CP003752">
    <property type="protein sequence ID" value="AFQ17979.1"/>
    <property type="molecule type" value="Genomic_DNA"/>
</dbReference>
<dbReference type="Pfam" id="PF15919">
    <property type="entry name" value="HicB_lk_antitox"/>
    <property type="match status" value="1"/>
</dbReference>
<gene>
    <name evidence="2" type="ORF">BTG_22835</name>
</gene>
<sequence>MTKNVKDYYVYPAIFRFDSDSILVTFPDLPGCVTSGKNQEEALKMARDVLGGFLSIMEEDNDLIPSPTQITDVPIINNNEYILLVDVRMPPYRMNDNVKLKKKTLTIPDWLDKEAINKNINQSKLLTEALKETLGLNNNTHTP</sequence>
<dbReference type="InterPro" id="IPR031807">
    <property type="entry name" value="HicB-like"/>
</dbReference>
<evidence type="ECO:0000313" key="3">
    <source>
        <dbReference type="Proteomes" id="UP000005259"/>
    </source>
</evidence>
<name>A0A9W3JGF8_BACTU</name>
<accession>A0A9W3JGF8</accession>
<proteinExistence type="predicted"/>
<organism evidence="2 3">
    <name type="scientific">Bacillus thuringiensis HD-771</name>
    <dbReference type="NCBI Taxonomy" id="1218175"/>
    <lineage>
        <taxon>Bacteria</taxon>
        <taxon>Bacillati</taxon>
        <taxon>Bacillota</taxon>
        <taxon>Bacilli</taxon>
        <taxon>Bacillales</taxon>
        <taxon>Bacillaceae</taxon>
        <taxon>Bacillus</taxon>
        <taxon>Bacillus cereus group</taxon>
    </lineage>
</organism>